<proteinExistence type="predicted"/>
<organism evidence="1">
    <name type="scientific">uncultured Caudovirales phage</name>
    <dbReference type="NCBI Taxonomy" id="2100421"/>
    <lineage>
        <taxon>Viruses</taxon>
        <taxon>Duplodnaviria</taxon>
        <taxon>Heunggongvirae</taxon>
        <taxon>Uroviricota</taxon>
        <taxon>Caudoviricetes</taxon>
        <taxon>Peduoviridae</taxon>
        <taxon>Maltschvirus</taxon>
        <taxon>Maltschvirus maltsch</taxon>
    </lineage>
</organism>
<reference evidence="1" key="1">
    <citation type="submission" date="2020-05" db="EMBL/GenBank/DDBJ databases">
        <authorList>
            <person name="Chiriac C."/>
            <person name="Salcher M."/>
            <person name="Ghai R."/>
            <person name="Kavagutti S V."/>
        </authorList>
    </citation>
    <scope>NUCLEOTIDE SEQUENCE</scope>
</reference>
<sequence length="208" mass="23838">MKDLYLDDLLGIDPNIIHTQGEDDLLQEEPLKASRQEVERANAILAEQLHREVNLPHDNYKKFDPLNQKLSTNFNQPDFSNPHELVEKIDLYFREVEHPDHRRRIEPSTASFAMHLNVSRKMLNSLEEKPIYGPIISAAKTRIESYLASRLVDGRPSTSGVALVLKNDFDWREKQELTGELTFSVTRQMFSDPNMLPAAAIEGEVEDA</sequence>
<dbReference type="InterPro" id="IPR032066">
    <property type="entry name" value="GP3_package"/>
</dbReference>
<dbReference type="Gene3D" id="1.10.132.80">
    <property type="match status" value="1"/>
</dbReference>
<dbReference type="Pfam" id="PF16677">
    <property type="entry name" value="GP3_package"/>
    <property type="match status" value="1"/>
</dbReference>
<gene>
    <name evidence="1" type="ORF">UFOVP1451_35</name>
</gene>
<evidence type="ECO:0000313" key="1">
    <source>
        <dbReference type="EMBL" id="CAB4213411.1"/>
    </source>
</evidence>
<dbReference type="EMBL" id="LR797397">
    <property type="protein sequence ID" value="CAB4213411.1"/>
    <property type="molecule type" value="Genomic_DNA"/>
</dbReference>
<protein>
    <submittedName>
        <fullName evidence="1">DNA-packaging protein gp3</fullName>
    </submittedName>
</protein>
<name>A0A6J5SI95_9CAUD</name>
<accession>A0A6J5SI95</accession>